<evidence type="ECO:0000313" key="2">
    <source>
        <dbReference type="EMBL" id="CAF3453095.1"/>
    </source>
</evidence>
<gene>
    <name evidence="3" type="ORF">HFQ381_LOCUS13645</name>
    <name evidence="2" type="ORF">LUA448_LOCUS22063</name>
</gene>
<dbReference type="AlphaFoldDB" id="A0A818E0P2"/>
<sequence>METELLPNVRGTVQSLRNMWSEKVQDEQKILKQKLHGCGLNSQQPQKKIIKDDIKSPASTETTNIDEQPKIMVYVEKSSDIVLSEKSSSSNNDADEILSLPAPPTSVIFQHQTQSLITLEQSAMEFFDIDKTKAHDRNIKTGGIRHWHLARHVFRSGLVFSSSRRASDSIIPLLMKTRNAQCRLRAESVDSTQIQTQFQNLIDYISYNNDENINSSDKKIIVKRTTSDTTACIQRNKLNDTIAQYETIMRHLKNYDKFTATYPISSPSLLASSKPTNKKEILKKTEEYFQQNSINKSSARNTQTQSLARSAGRTFTEFIMNDLLSANTSKASSNVETFPKIADTASQTESIPLIETDESIHSEETHQVIKEFNNALIECDSEIPITANSEINVIIVSPVDTLAPAIILPEEQPLMQRLFEGKKSAYSPDDLNMETQRIPEELMSTFKIATKKCFLPSEQILYATKMIKIDRRGYKQRLRILCITTQRVYIITKKNPYPKEHILFKDMLGIICTPCKDGFICVKTREMRDDRGDWLFLVDHPCEVVTQMFIAMGRDDNNDKYLKFESTFRHTRRSTGTFSDDGTIEARPSETFRIEYENYEVLVIYTP</sequence>
<reference evidence="2" key="1">
    <citation type="submission" date="2021-02" db="EMBL/GenBank/DDBJ databases">
        <authorList>
            <person name="Nowell W R."/>
        </authorList>
    </citation>
    <scope>NUCLEOTIDE SEQUENCE</scope>
</reference>
<dbReference type="Proteomes" id="UP000663851">
    <property type="component" value="Unassembled WGS sequence"/>
</dbReference>
<dbReference type="Proteomes" id="UP000663833">
    <property type="component" value="Unassembled WGS sequence"/>
</dbReference>
<comment type="caution">
    <text evidence="2">The sequence shown here is derived from an EMBL/GenBank/DDBJ whole genome shotgun (WGS) entry which is preliminary data.</text>
</comment>
<dbReference type="InterPro" id="IPR010926">
    <property type="entry name" value="Myosin_TH1"/>
</dbReference>
<dbReference type="GO" id="GO:0016459">
    <property type="term" value="C:myosin complex"/>
    <property type="evidence" value="ECO:0007669"/>
    <property type="project" value="InterPro"/>
</dbReference>
<evidence type="ECO:0000259" key="1">
    <source>
        <dbReference type="PROSITE" id="PS51757"/>
    </source>
</evidence>
<evidence type="ECO:0000313" key="3">
    <source>
        <dbReference type="EMBL" id="CAF4302527.1"/>
    </source>
</evidence>
<evidence type="ECO:0000313" key="4">
    <source>
        <dbReference type="Proteomes" id="UP000663833"/>
    </source>
</evidence>
<dbReference type="PROSITE" id="PS51757">
    <property type="entry name" value="TH1"/>
    <property type="match status" value="1"/>
</dbReference>
<dbReference type="Pfam" id="PF06017">
    <property type="entry name" value="Myosin_TH1"/>
    <property type="match status" value="1"/>
</dbReference>
<proteinExistence type="predicted"/>
<dbReference type="EMBL" id="CAJOBO010000866">
    <property type="protein sequence ID" value="CAF4302527.1"/>
    <property type="molecule type" value="Genomic_DNA"/>
</dbReference>
<name>A0A818E0P2_9BILA</name>
<organism evidence="2 4">
    <name type="scientific">Rotaria socialis</name>
    <dbReference type="NCBI Taxonomy" id="392032"/>
    <lineage>
        <taxon>Eukaryota</taxon>
        <taxon>Metazoa</taxon>
        <taxon>Spiralia</taxon>
        <taxon>Gnathifera</taxon>
        <taxon>Rotifera</taxon>
        <taxon>Eurotatoria</taxon>
        <taxon>Bdelloidea</taxon>
        <taxon>Philodinida</taxon>
        <taxon>Philodinidae</taxon>
        <taxon>Rotaria</taxon>
    </lineage>
</organism>
<feature type="domain" description="TH1" evidence="1">
    <location>
        <begin position="415"/>
        <end position="607"/>
    </location>
</feature>
<accession>A0A818E0P2</accession>
<dbReference type="GO" id="GO:0003774">
    <property type="term" value="F:cytoskeletal motor activity"/>
    <property type="evidence" value="ECO:0007669"/>
    <property type="project" value="InterPro"/>
</dbReference>
<dbReference type="EMBL" id="CAJNYD010002909">
    <property type="protein sequence ID" value="CAF3453095.1"/>
    <property type="molecule type" value="Genomic_DNA"/>
</dbReference>
<protein>
    <recommendedName>
        <fullName evidence="1">TH1 domain-containing protein</fullName>
    </recommendedName>
</protein>